<dbReference type="PANTHER" id="PTHR43537">
    <property type="entry name" value="TRANSCRIPTIONAL REGULATOR, GNTR FAMILY"/>
    <property type="match status" value="1"/>
</dbReference>
<evidence type="ECO:0000259" key="4">
    <source>
        <dbReference type="PROSITE" id="PS50949"/>
    </source>
</evidence>
<evidence type="ECO:0000256" key="1">
    <source>
        <dbReference type="ARBA" id="ARBA00023015"/>
    </source>
</evidence>
<keyword evidence="3" id="KW-0804">Transcription</keyword>
<dbReference type="STRING" id="1794912.AXX12_10185"/>
<dbReference type="InterPro" id="IPR000524">
    <property type="entry name" value="Tscrpt_reg_HTH_GntR"/>
</dbReference>
<proteinExistence type="predicted"/>
<name>A0A154BSG9_ANASB</name>
<keyword evidence="2" id="KW-0238">DNA-binding</keyword>
<dbReference type="SUPFAM" id="SSF48008">
    <property type="entry name" value="GntR ligand-binding domain-like"/>
    <property type="match status" value="1"/>
</dbReference>
<evidence type="ECO:0000256" key="3">
    <source>
        <dbReference type="ARBA" id="ARBA00023163"/>
    </source>
</evidence>
<evidence type="ECO:0000313" key="6">
    <source>
        <dbReference type="Proteomes" id="UP000076268"/>
    </source>
</evidence>
<dbReference type="AlphaFoldDB" id="A0A154BSG9"/>
<evidence type="ECO:0000313" key="5">
    <source>
        <dbReference type="EMBL" id="KYZ76770.1"/>
    </source>
</evidence>
<keyword evidence="6" id="KW-1185">Reference proteome</keyword>
<dbReference type="RefSeq" id="WP_066242801.1">
    <property type="nucleotide sequence ID" value="NZ_LSGP01000017.1"/>
</dbReference>
<dbReference type="InterPro" id="IPR036390">
    <property type="entry name" value="WH_DNA-bd_sf"/>
</dbReference>
<dbReference type="SMART" id="SM00345">
    <property type="entry name" value="HTH_GNTR"/>
    <property type="match status" value="1"/>
</dbReference>
<organism evidence="5 6">
    <name type="scientific">Anaerosporomusa subterranea</name>
    <dbReference type="NCBI Taxonomy" id="1794912"/>
    <lineage>
        <taxon>Bacteria</taxon>
        <taxon>Bacillati</taxon>
        <taxon>Bacillota</taxon>
        <taxon>Negativicutes</taxon>
        <taxon>Acetonemataceae</taxon>
        <taxon>Anaerosporomusa</taxon>
    </lineage>
</organism>
<dbReference type="InterPro" id="IPR036388">
    <property type="entry name" value="WH-like_DNA-bd_sf"/>
</dbReference>
<dbReference type="SUPFAM" id="SSF46785">
    <property type="entry name" value="Winged helix' DNA-binding domain"/>
    <property type="match status" value="1"/>
</dbReference>
<sequence length="258" mass="29148">MFSPVKTRKVYEEIVGQIKQLIIDGKLQPGDKLLSERELAEKLNVSRASVREAFSALEMMGIITIRPGEGSFVRQVSYEGMLEPLSFLLQVEISDITQVLEVRKILEVEMAALAAKRATPETLDEIRRSLDYMSEELEAGGIGDRADDAFHSALAQAADNPILVKVMSTITDLMTNSFRVSRQKLFLIDHMSDYIYDSHLRIYEAIAARDPKLARLRMRDHLLLVERNMLVLQQGSIPRLNKTPGRRALHTRASKNPS</sequence>
<dbReference type="GO" id="GO:0003700">
    <property type="term" value="F:DNA-binding transcription factor activity"/>
    <property type="evidence" value="ECO:0007669"/>
    <property type="project" value="InterPro"/>
</dbReference>
<dbReference type="InterPro" id="IPR011711">
    <property type="entry name" value="GntR_C"/>
</dbReference>
<accession>A0A154BSG9</accession>
<dbReference type="SMART" id="SM00895">
    <property type="entry name" value="FCD"/>
    <property type="match status" value="1"/>
</dbReference>
<dbReference type="GO" id="GO:0003677">
    <property type="term" value="F:DNA binding"/>
    <property type="evidence" value="ECO:0007669"/>
    <property type="project" value="UniProtKB-KW"/>
</dbReference>
<dbReference type="OrthoDB" id="9799482at2"/>
<gene>
    <name evidence="5" type="ORF">AXX12_10185</name>
</gene>
<dbReference type="Pfam" id="PF07729">
    <property type="entry name" value="FCD"/>
    <property type="match status" value="1"/>
</dbReference>
<dbReference type="InterPro" id="IPR008920">
    <property type="entry name" value="TF_FadR/GntR_C"/>
</dbReference>
<dbReference type="Proteomes" id="UP000076268">
    <property type="component" value="Unassembled WGS sequence"/>
</dbReference>
<evidence type="ECO:0000256" key="2">
    <source>
        <dbReference type="ARBA" id="ARBA00023125"/>
    </source>
</evidence>
<dbReference type="Gene3D" id="1.20.120.530">
    <property type="entry name" value="GntR ligand-binding domain-like"/>
    <property type="match status" value="1"/>
</dbReference>
<dbReference type="PROSITE" id="PS50949">
    <property type="entry name" value="HTH_GNTR"/>
    <property type="match status" value="1"/>
</dbReference>
<dbReference type="PANTHER" id="PTHR43537:SF5">
    <property type="entry name" value="UXU OPERON TRANSCRIPTIONAL REGULATOR"/>
    <property type="match status" value="1"/>
</dbReference>
<dbReference type="CDD" id="cd07377">
    <property type="entry name" value="WHTH_GntR"/>
    <property type="match status" value="1"/>
</dbReference>
<dbReference type="EMBL" id="LSGP01000017">
    <property type="protein sequence ID" value="KYZ76770.1"/>
    <property type="molecule type" value="Genomic_DNA"/>
</dbReference>
<keyword evidence="1" id="KW-0805">Transcription regulation</keyword>
<feature type="domain" description="HTH gntR-type" evidence="4">
    <location>
        <begin position="8"/>
        <end position="76"/>
    </location>
</feature>
<dbReference type="Pfam" id="PF00392">
    <property type="entry name" value="GntR"/>
    <property type="match status" value="1"/>
</dbReference>
<protein>
    <submittedName>
        <fullName evidence="5">GntR family transcriptional regulator</fullName>
    </submittedName>
</protein>
<dbReference type="PRINTS" id="PR00035">
    <property type="entry name" value="HTHGNTR"/>
</dbReference>
<reference evidence="5 6" key="1">
    <citation type="submission" date="2016-02" db="EMBL/GenBank/DDBJ databases">
        <title>Anaerosporomusa subterraneum gen. nov., sp. nov., a spore-forming obligate anaerobe isolated from saprolite.</title>
        <authorList>
            <person name="Choi J.K."/>
            <person name="Shah M."/>
            <person name="Yee N."/>
        </authorList>
    </citation>
    <scope>NUCLEOTIDE SEQUENCE [LARGE SCALE GENOMIC DNA]</scope>
    <source>
        <strain evidence="5 6">RU4</strain>
    </source>
</reference>
<dbReference type="Gene3D" id="1.10.10.10">
    <property type="entry name" value="Winged helix-like DNA-binding domain superfamily/Winged helix DNA-binding domain"/>
    <property type="match status" value="1"/>
</dbReference>
<comment type="caution">
    <text evidence="5">The sequence shown here is derived from an EMBL/GenBank/DDBJ whole genome shotgun (WGS) entry which is preliminary data.</text>
</comment>